<accession>A0ABX3URJ4</accession>
<evidence type="ECO:0000313" key="2">
    <source>
        <dbReference type="Proteomes" id="UP000193785"/>
    </source>
</evidence>
<reference evidence="1 2" key="1">
    <citation type="journal article" date="2017" name="Antonie Van Leeuwenhoek">
        <title>Phylogenomic resolution of the bacterial genus Pantoea and its relationship with Erwinia and Tatumella.</title>
        <authorList>
            <person name="Palmer M."/>
            <person name="Steenkamp E.T."/>
            <person name="Coetzee M.P."/>
            <person name="Chan W.Y."/>
            <person name="van Zyl E."/>
            <person name="De Maayer P."/>
            <person name="Coutinho T.A."/>
            <person name="Blom J."/>
            <person name="Smits T.H."/>
            <person name="Duffy B."/>
            <person name="Venter S.N."/>
        </authorList>
    </citation>
    <scope>NUCLEOTIDE SEQUENCE [LARGE SCALE GENOMIC DNA]</scope>
    <source>
        <strain evidence="1 2">LMG 5345</strain>
    </source>
</reference>
<gene>
    <name evidence="1" type="ORF">HA46_11490</name>
</gene>
<name>A0ABX3URJ4_9GAMM</name>
<dbReference type="Pfam" id="PF10065">
    <property type="entry name" value="DUF2303"/>
    <property type="match status" value="1"/>
</dbReference>
<evidence type="ECO:0000313" key="1">
    <source>
        <dbReference type="EMBL" id="ORM98852.1"/>
    </source>
</evidence>
<dbReference type="Proteomes" id="UP000193785">
    <property type="component" value="Unassembled WGS sequence"/>
</dbReference>
<keyword evidence="2" id="KW-1185">Reference proteome</keyword>
<dbReference type="EMBL" id="MLJJ01000018">
    <property type="protein sequence ID" value="ORM98852.1"/>
    <property type="molecule type" value="Genomic_DNA"/>
</dbReference>
<organism evidence="1 2">
    <name type="scientific">Pantoea septica</name>
    <dbReference type="NCBI Taxonomy" id="472695"/>
    <lineage>
        <taxon>Bacteria</taxon>
        <taxon>Pseudomonadati</taxon>
        <taxon>Pseudomonadota</taxon>
        <taxon>Gammaproteobacteria</taxon>
        <taxon>Enterobacterales</taxon>
        <taxon>Erwiniaceae</taxon>
        <taxon>Pantoea</taxon>
    </lineage>
</organism>
<comment type="caution">
    <text evidence="1">The sequence shown here is derived from an EMBL/GenBank/DDBJ whole genome shotgun (WGS) entry which is preliminary data.</text>
</comment>
<protein>
    <submittedName>
        <fullName evidence="1">Uncharacterized protein</fullName>
    </submittedName>
</protein>
<dbReference type="InterPro" id="IPR019276">
    <property type="entry name" value="DUF2303"/>
</dbReference>
<sequence length="106" mass="11408">MGQKAFTEFLEDRAGDIVTPTSAELLEIATKFPVVCKAVFGSAIRLATGEFQFNYSDENDKGTIEVPEVITLGLALFHSGKSYEVQARCATACAKLSWPSPSSSLT</sequence>
<proteinExistence type="predicted"/>